<evidence type="ECO:0000313" key="1">
    <source>
        <dbReference type="EMBL" id="AWB24321.1"/>
    </source>
</evidence>
<protein>
    <submittedName>
        <fullName evidence="1">Uncharacterized protein</fullName>
    </submittedName>
</protein>
<keyword evidence="2" id="KW-1185">Reference proteome</keyword>
<dbReference type="RefSeq" id="WP_099956061.1">
    <property type="nucleotide sequence ID" value="NZ_CP028843.1"/>
</dbReference>
<evidence type="ECO:0000313" key="2">
    <source>
        <dbReference type="Proteomes" id="UP000244755"/>
    </source>
</evidence>
<dbReference type="AlphaFoldDB" id="A0A2R4WRZ6"/>
<name>A0A2R4WRZ6_9HYPH</name>
<proteinExistence type="predicted"/>
<accession>A0A2R4WRZ6</accession>
<dbReference type="Proteomes" id="UP000244755">
    <property type="component" value="Chromosome 1"/>
</dbReference>
<dbReference type="EMBL" id="CP028843">
    <property type="protein sequence ID" value="AWB24321.1"/>
    <property type="molecule type" value="Genomic_DNA"/>
</dbReference>
<dbReference type="KEGG" id="mee:DA075_28465"/>
<reference evidence="1 2" key="1">
    <citation type="submission" date="2018-04" db="EMBL/GenBank/DDBJ databases">
        <title>Methylobacterium sp. PR1016A genome.</title>
        <authorList>
            <person name="Park W."/>
        </authorList>
    </citation>
    <scope>NUCLEOTIDE SEQUENCE [LARGE SCALE GENOMIC DNA]</scope>
    <source>
        <strain evidence="1 2">PR1016A</strain>
    </source>
</reference>
<organism evidence="1 2">
    <name type="scientific">Methylobacterium currus</name>
    <dbReference type="NCBI Taxonomy" id="2051553"/>
    <lineage>
        <taxon>Bacteria</taxon>
        <taxon>Pseudomonadati</taxon>
        <taxon>Pseudomonadota</taxon>
        <taxon>Alphaproteobacteria</taxon>
        <taxon>Hyphomicrobiales</taxon>
        <taxon>Methylobacteriaceae</taxon>
        <taxon>Methylobacterium</taxon>
    </lineage>
</organism>
<sequence length="166" mass="17980">MGAGIRVPDETFIKAAFNAAEDALLKRAGYCFLLEIERSDEAGFALAATRNDGARARFDVDIPRKVAPEKLTAFERVRRDRQWFKVQLNSIVESLCLGIVEDEPEAAAQAEPEQRFAVVLTFGSRPDVVLTPAAGVPADEATRVYWSFIAAASAIGGRPAMLPLGA</sequence>
<gene>
    <name evidence="1" type="ORF">DA075_28465</name>
</gene>